<proteinExistence type="predicted"/>
<dbReference type="RefSeq" id="WP_121804148.1">
    <property type="nucleotide sequence ID" value="NZ_RDBE01000001.1"/>
</dbReference>
<feature type="domain" description="Histidine kinase/HSP90-like ATPase" evidence="10">
    <location>
        <begin position="312"/>
        <end position="391"/>
    </location>
</feature>
<feature type="transmembrane region" description="Helical" evidence="9">
    <location>
        <begin position="79"/>
        <end position="108"/>
    </location>
</feature>
<dbReference type="InterPro" id="IPR036890">
    <property type="entry name" value="HATPase_C_sf"/>
</dbReference>
<keyword evidence="8" id="KW-0902">Two-component regulatory system</keyword>
<evidence type="ECO:0000256" key="8">
    <source>
        <dbReference type="ARBA" id="ARBA00023012"/>
    </source>
</evidence>
<evidence type="ECO:0000256" key="5">
    <source>
        <dbReference type="ARBA" id="ARBA00022741"/>
    </source>
</evidence>
<dbReference type="Gene3D" id="1.20.5.1930">
    <property type="match status" value="1"/>
</dbReference>
<dbReference type="GO" id="GO:0016020">
    <property type="term" value="C:membrane"/>
    <property type="evidence" value="ECO:0007669"/>
    <property type="project" value="InterPro"/>
</dbReference>
<keyword evidence="5" id="KW-0547">Nucleotide-binding</keyword>
<dbReference type="InterPro" id="IPR011712">
    <property type="entry name" value="Sig_transdc_His_kin_sub3_dim/P"/>
</dbReference>
<dbReference type="GO" id="GO:0000155">
    <property type="term" value="F:phosphorelay sensor kinase activity"/>
    <property type="evidence" value="ECO:0007669"/>
    <property type="project" value="InterPro"/>
</dbReference>
<gene>
    <name evidence="12" type="ORF">D9V37_00260</name>
</gene>
<evidence type="ECO:0000256" key="9">
    <source>
        <dbReference type="SAM" id="Phobius"/>
    </source>
</evidence>
<sequence>MIDPARSRTYQYVAGGGAVFLLLLGLGSVWGTGLLRVYPDGSGMYVYQSSDAPAFFCLIAAVVTAAVPLMALRAPRTAFAVGLLLPVWLVWAFSVWSFTSFAGLLVVAVLTMPRSRQEGVAMGVVSMLFPLTLLAKVTMTMPDRNQIYLHFGGAGTGGRLVVIGLYGVLVALVLVAAEMLRRYVASHAEVAEQAATLSERSRLARDLHDVVAHHVSLIAVRAETAPYTVPSLQPEARVALADIADHSRQALDELRGVLGVLRRGEEADGLAPQPSGADVAQLVARAAEVGPVDLDGAEALAALDATRGYVAYRVVQEALTNARRHAPGSAVAITARLDGELLLRVTNRADGVDAVVPGRGLTGMRERVAALGGTLVVEPRGGDVVVEVRLP</sequence>
<dbReference type="Proteomes" id="UP000281708">
    <property type="component" value="Unassembled WGS sequence"/>
</dbReference>
<dbReference type="Pfam" id="PF07730">
    <property type="entry name" value="HisKA_3"/>
    <property type="match status" value="1"/>
</dbReference>
<protein>
    <recommendedName>
        <fullName evidence="2">histidine kinase</fullName>
        <ecNumber evidence="2">2.7.13.3</ecNumber>
    </recommendedName>
</protein>
<dbReference type="EC" id="2.7.13.3" evidence="2"/>
<dbReference type="GO" id="GO:0005524">
    <property type="term" value="F:ATP binding"/>
    <property type="evidence" value="ECO:0007669"/>
    <property type="project" value="UniProtKB-KW"/>
</dbReference>
<dbReference type="PANTHER" id="PTHR24421">
    <property type="entry name" value="NITRATE/NITRITE SENSOR PROTEIN NARX-RELATED"/>
    <property type="match status" value="1"/>
</dbReference>
<dbReference type="Gene3D" id="3.30.565.10">
    <property type="entry name" value="Histidine kinase-like ATPase, C-terminal domain"/>
    <property type="match status" value="1"/>
</dbReference>
<dbReference type="AlphaFoldDB" id="A0A3L8P699"/>
<keyword evidence="7" id="KW-0067">ATP-binding</keyword>
<evidence type="ECO:0000256" key="3">
    <source>
        <dbReference type="ARBA" id="ARBA00022553"/>
    </source>
</evidence>
<keyword evidence="6 12" id="KW-0418">Kinase</keyword>
<name>A0A3L8P699_9ACTN</name>
<keyword evidence="4" id="KW-0808">Transferase</keyword>
<dbReference type="CDD" id="cd16917">
    <property type="entry name" value="HATPase_UhpB-NarQ-NarX-like"/>
    <property type="match status" value="1"/>
</dbReference>
<dbReference type="EMBL" id="RDBE01000001">
    <property type="protein sequence ID" value="RLV50467.1"/>
    <property type="molecule type" value="Genomic_DNA"/>
</dbReference>
<evidence type="ECO:0000259" key="11">
    <source>
        <dbReference type="Pfam" id="PF07730"/>
    </source>
</evidence>
<keyword evidence="9" id="KW-0472">Membrane</keyword>
<evidence type="ECO:0000256" key="7">
    <source>
        <dbReference type="ARBA" id="ARBA00022840"/>
    </source>
</evidence>
<dbReference type="SUPFAM" id="SSF55874">
    <property type="entry name" value="ATPase domain of HSP90 chaperone/DNA topoisomerase II/histidine kinase"/>
    <property type="match status" value="1"/>
</dbReference>
<keyword evidence="9" id="KW-1133">Transmembrane helix</keyword>
<comment type="caution">
    <text evidence="12">The sequence shown here is derived from an EMBL/GenBank/DDBJ whole genome shotgun (WGS) entry which is preliminary data.</text>
</comment>
<feature type="domain" description="Signal transduction histidine kinase subgroup 3 dimerisation and phosphoacceptor" evidence="11">
    <location>
        <begin position="199"/>
        <end position="264"/>
    </location>
</feature>
<evidence type="ECO:0000256" key="6">
    <source>
        <dbReference type="ARBA" id="ARBA00022777"/>
    </source>
</evidence>
<dbReference type="OrthoDB" id="227596at2"/>
<feature type="transmembrane region" description="Helical" evidence="9">
    <location>
        <begin position="12"/>
        <end position="32"/>
    </location>
</feature>
<keyword evidence="13" id="KW-1185">Reference proteome</keyword>
<feature type="transmembrane region" description="Helical" evidence="9">
    <location>
        <begin position="160"/>
        <end position="180"/>
    </location>
</feature>
<accession>A0A3L8P699</accession>
<evidence type="ECO:0000313" key="12">
    <source>
        <dbReference type="EMBL" id="RLV50467.1"/>
    </source>
</evidence>
<dbReference type="Pfam" id="PF02518">
    <property type="entry name" value="HATPase_c"/>
    <property type="match status" value="1"/>
</dbReference>
<evidence type="ECO:0000313" key="13">
    <source>
        <dbReference type="Proteomes" id="UP000281708"/>
    </source>
</evidence>
<reference evidence="12 13" key="1">
    <citation type="submission" date="2018-10" db="EMBL/GenBank/DDBJ databases">
        <title>Marmoricola sp. 4Q3S-7 whole genome shotgun sequence.</title>
        <authorList>
            <person name="Li F."/>
        </authorList>
    </citation>
    <scope>NUCLEOTIDE SEQUENCE [LARGE SCALE GENOMIC DNA]</scope>
    <source>
        <strain evidence="12 13">4Q3S-7</strain>
    </source>
</reference>
<evidence type="ECO:0000256" key="1">
    <source>
        <dbReference type="ARBA" id="ARBA00000085"/>
    </source>
</evidence>
<evidence type="ECO:0000256" key="4">
    <source>
        <dbReference type="ARBA" id="ARBA00022679"/>
    </source>
</evidence>
<feature type="transmembrane region" description="Helical" evidence="9">
    <location>
        <begin position="52"/>
        <end position="72"/>
    </location>
</feature>
<evidence type="ECO:0000259" key="10">
    <source>
        <dbReference type="Pfam" id="PF02518"/>
    </source>
</evidence>
<dbReference type="InterPro" id="IPR050482">
    <property type="entry name" value="Sensor_HK_TwoCompSys"/>
</dbReference>
<feature type="transmembrane region" description="Helical" evidence="9">
    <location>
        <begin position="120"/>
        <end position="139"/>
    </location>
</feature>
<comment type="catalytic activity">
    <reaction evidence="1">
        <text>ATP + protein L-histidine = ADP + protein N-phospho-L-histidine.</text>
        <dbReference type="EC" id="2.7.13.3"/>
    </reaction>
</comment>
<evidence type="ECO:0000256" key="2">
    <source>
        <dbReference type="ARBA" id="ARBA00012438"/>
    </source>
</evidence>
<keyword evidence="3" id="KW-0597">Phosphoprotein</keyword>
<dbReference type="InterPro" id="IPR003594">
    <property type="entry name" value="HATPase_dom"/>
</dbReference>
<keyword evidence="9" id="KW-0812">Transmembrane</keyword>
<organism evidence="12 13">
    <name type="scientific">Nocardioides mangrovicus</name>
    <dbReference type="NCBI Taxonomy" id="2478913"/>
    <lineage>
        <taxon>Bacteria</taxon>
        <taxon>Bacillati</taxon>
        <taxon>Actinomycetota</taxon>
        <taxon>Actinomycetes</taxon>
        <taxon>Propionibacteriales</taxon>
        <taxon>Nocardioidaceae</taxon>
        <taxon>Nocardioides</taxon>
    </lineage>
</organism>
<dbReference type="GO" id="GO:0046983">
    <property type="term" value="F:protein dimerization activity"/>
    <property type="evidence" value="ECO:0007669"/>
    <property type="project" value="InterPro"/>
</dbReference>
<dbReference type="PANTHER" id="PTHR24421:SF10">
    <property type="entry name" value="NITRATE_NITRITE SENSOR PROTEIN NARQ"/>
    <property type="match status" value="1"/>
</dbReference>